<evidence type="ECO:0000313" key="2">
    <source>
        <dbReference type="Proteomes" id="UP000219048"/>
    </source>
</evidence>
<sequence length="53" mass="6265">MGFEVTKVYQFFDFGLFEKLIAKKYPAKNGIFNIVIAYFSIEPYLAYKLDFII</sequence>
<gene>
    <name evidence="1" type="ORF">SAMN06265377_0114</name>
</gene>
<proteinExistence type="predicted"/>
<reference evidence="2" key="1">
    <citation type="submission" date="2017-09" db="EMBL/GenBank/DDBJ databases">
        <authorList>
            <person name="Varghese N."/>
            <person name="Submissions S."/>
        </authorList>
    </citation>
    <scope>NUCLEOTIDE SEQUENCE [LARGE SCALE GENOMIC DNA]</scope>
    <source>
        <strain evidence="2">DSM 25885</strain>
    </source>
</reference>
<keyword evidence="2" id="KW-1185">Reference proteome</keyword>
<dbReference type="AlphaFoldDB" id="A0A285MER4"/>
<evidence type="ECO:0000313" key="1">
    <source>
        <dbReference type="EMBL" id="SNY94456.1"/>
    </source>
</evidence>
<name>A0A285MER4_9FLAO</name>
<dbReference type="EMBL" id="OBEH01000001">
    <property type="protein sequence ID" value="SNY94456.1"/>
    <property type="molecule type" value="Genomic_DNA"/>
</dbReference>
<dbReference type="Proteomes" id="UP000219048">
    <property type="component" value="Unassembled WGS sequence"/>
</dbReference>
<protein>
    <submittedName>
        <fullName evidence="1">Uncharacterized protein</fullName>
    </submittedName>
</protein>
<accession>A0A285MER4</accession>
<organism evidence="1 2">
    <name type="scientific">Flagellimonas pacifica</name>
    <dbReference type="NCBI Taxonomy" id="1247520"/>
    <lineage>
        <taxon>Bacteria</taxon>
        <taxon>Pseudomonadati</taxon>
        <taxon>Bacteroidota</taxon>
        <taxon>Flavobacteriia</taxon>
        <taxon>Flavobacteriales</taxon>
        <taxon>Flavobacteriaceae</taxon>
        <taxon>Flagellimonas</taxon>
    </lineage>
</organism>